<keyword evidence="4" id="KW-1185">Reference proteome</keyword>
<proteinExistence type="predicted"/>
<keyword evidence="1" id="KW-0175">Coiled coil</keyword>
<protein>
    <submittedName>
        <fullName evidence="3">Uncharacterized protein</fullName>
    </submittedName>
</protein>
<dbReference type="Proteomes" id="UP000775547">
    <property type="component" value="Unassembled WGS sequence"/>
</dbReference>
<evidence type="ECO:0000256" key="1">
    <source>
        <dbReference type="SAM" id="Coils"/>
    </source>
</evidence>
<sequence>MCASSGTALLACQFEVLSQHLGHGMSQPAHDTSFDILTVVEDILIHGGLAAQSQANSTSLTVSGAHGSGQQSYGQHVNNSDYSAANEMMIPRSGAHTTHSSSTSAQSMHPHFQAIDTYQQSAGLTRSTQGAHAIASGSALNYSTHAYQRAPDVAVPNFSAHNAPSTTTPPIPNAMAALPDAQRLLKEAWDAVEKDRESEIARVHAHNQRLLDEQKAHNAEQIRNALSLAEVRFKDMQRERHRLLGLNERAVAEVWELQRARQALGAERTRFAQENAGLRTDVVRLKEETKLARFGMQRATLRSEALELENARLRKQVEEQGARLGKLQEECDLGESVRQNLRAGNLHLAAELKDTRDHLATALERQRAFDHDSVSPDPNDDSAMDSVIPSASSDIPSPALDFLPNFEYPMPLAKEESDHKLFPLTAENIGTGPMIKKEALNEELYFHDVG</sequence>
<organism evidence="3 4">
    <name type="scientific">Asterophora parasitica</name>
    <dbReference type="NCBI Taxonomy" id="117018"/>
    <lineage>
        <taxon>Eukaryota</taxon>
        <taxon>Fungi</taxon>
        <taxon>Dikarya</taxon>
        <taxon>Basidiomycota</taxon>
        <taxon>Agaricomycotina</taxon>
        <taxon>Agaricomycetes</taxon>
        <taxon>Agaricomycetidae</taxon>
        <taxon>Agaricales</taxon>
        <taxon>Tricholomatineae</taxon>
        <taxon>Lyophyllaceae</taxon>
        <taxon>Asterophora</taxon>
    </lineage>
</organism>
<reference evidence="3" key="1">
    <citation type="submission" date="2020-07" db="EMBL/GenBank/DDBJ databases">
        <authorList>
            <person name="Nieuwenhuis M."/>
            <person name="Van De Peppel L.J.J."/>
        </authorList>
    </citation>
    <scope>NUCLEOTIDE SEQUENCE</scope>
    <source>
        <strain evidence="3">AP01</strain>
        <tissue evidence="3">Mycelium</tissue>
    </source>
</reference>
<dbReference type="EMBL" id="JABCKV010000260">
    <property type="protein sequence ID" value="KAG5641719.1"/>
    <property type="molecule type" value="Genomic_DNA"/>
</dbReference>
<evidence type="ECO:0000313" key="4">
    <source>
        <dbReference type="Proteomes" id="UP000775547"/>
    </source>
</evidence>
<gene>
    <name evidence="3" type="ORF">DXG03_004388</name>
</gene>
<feature type="region of interest" description="Disordered" evidence="2">
    <location>
        <begin position="367"/>
        <end position="391"/>
    </location>
</feature>
<comment type="caution">
    <text evidence="3">The sequence shown here is derived from an EMBL/GenBank/DDBJ whole genome shotgun (WGS) entry which is preliminary data.</text>
</comment>
<feature type="coiled-coil region" evidence="1">
    <location>
        <begin position="296"/>
        <end position="330"/>
    </location>
</feature>
<accession>A0A9P7G2R5</accession>
<dbReference type="AlphaFoldDB" id="A0A9P7G2R5"/>
<reference evidence="3" key="2">
    <citation type="submission" date="2021-10" db="EMBL/GenBank/DDBJ databases">
        <title>Phylogenomics reveals ancestral predisposition of the termite-cultivated fungus Termitomyces towards a domesticated lifestyle.</title>
        <authorList>
            <person name="Auxier B."/>
            <person name="Grum-Grzhimaylo A."/>
            <person name="Cardenas M.E."/>
            <person name="Lodge J.D."/>
            <person name="Laessoe T."/>
            <person name="Pedersen O."/>
            <person name="Smith M.E."/>
            <person name="Kuyper T.W."/>
            <person name="Franco-Molano E.A."/>
            <person name="Baroni T.J."/>
            <person name="Aanen D.K."/>
        </authorList>
    </citation>
    <scope>NUCLEOTIDE SEQUENCE</scope>
    <source>
        <strain evidence="3">AP01</strain>
        <tissue evidence="3">Mycelium</tissue>
    </source>
</reference>
<evidence type="ECO:0000313" key="3">
    <source>
        <dbReference type="EMBL" id="KAG5641719.1"/>
    </source>
</evidence>
<evidence type="ECO:0000256" key="2">
    <source>
        <dbReference type="SAM" id="MobiDB-lite"/>
    </source>
</evidence>
<name>A0A9P7G2R5_9AGAR</name>